<proteinExistence type="predicted"/>
<keyword evidence="2" id="KW-1185">Reference proteome</keyword>
<gene>
    <name evidence="1" type="ORF">L2716_06385</name>
</gene>
<dbReference type="Proteomes" id="UP001649381">
    <property type="component" value="Unassembled WGS sequence"/>
</dbReference>
<dbReference type="EMBL" id="JAKIJS010000001">
    <property type="protein sequence ID" value="MCF6137352.1"/>
    <property type="molecule type" value="Genomic_DNA"/>
</dbReference>
<sequence length="284" mass="32684">MQKIGIAVIHGAGIQKEDFAEILICRLKEKIEQVAKSKGLEITGEEFVFIPIYWGEVFHDKELKLWEAVQKGGPLDFLSLRKFMIEFLGDAIAYQPTDTHYQNYERVHETYFKALERLSEQVGHDSPLMVIGHSLGTVITSNYFYDVQKVNDTLPYIKDWLHGASPLSKGETLASFVSLGSPLALWSLRFYNFDKPIQVPSKDFKNHYPNAKGGWWNIYDRDDVLGYPLKTLNHAYDQAVNEDIEMNIGNLLTNWNPLSHFQYVKDEQIIQFIVQKLISLHSSL</sequence>
<dbReference type="InterPro" id="IPR029058">
    <property type="entry name" value="AB_hydrolase_fold"/>
</dbReference>
<protein>
    <submittedName>
        <fullName evidence="1">Chemotaxis protein</fullName>
    </submittedName>
</protein>
<evidence type="ECO:0000313" key="1">
    <source>
        <dbReference type="EMBL" id="MCF6137352.1"/>
    </source>
</evidence>
<organism evidence="1 2">
    <name type="scientific">Pseudalkalibacillus berkeleyi</name>
    <dbReference type="NCBI Taxonomy" id="1069813"/>
    <lineage>
        <taxon>Bacteria</taxon>
        <taxon>Bacillati</taxon>
        <taxon>Bacillota</taxon>
        <taxon>Bacilli</taxon>
        <taxon>Bacillales</taxon>
        <taxon>Fictibacillaceae</taxon>
        <taxon>Pseudalkalibacillus</taxon>
    </lineage>
</organism>
<dbReference type="Gene3D" id="3.40.50.1820">
    <property type="entry name" value="alpha/beta hydrolase"/>
    <property type="match status" value="1"/>
</dbReference>
<name>A0ABS9GX44_9BACL</name>
<dbReference type="RefSeq" id="WP_236332867.1">
    <property type="nucleotide sequence ID" value="NZ_JAKIJS010000001.1"/>
</dbReference>
<evidence type="ECO:0000313" key="2">
    <source>
        <dbReference type="Proteomes" id="UP001649381"/>
    </source>
</evidence>
<reference evidence="1 2" key="1">
    <citation type="submission" date="2022-01" db="EMBL/GenBank/DDBJ databases">
        <title>Alkalihalobacillus sp. EGI L200015, a novel bacterium isolated from a salt lake sediment.</title>
        <authorList>
            <person name="Gao L."/>
            <person name="Fang B.-Z."/>
            <person name="Li W.-J."/>
        </authorList>
    </citation>
    <scope>NUCLEOTIDE SEQUENCE [LARGE SCALE GENOMIC DNA]</scope>
    <source>
        <strain evidence="1 2">KCTC 12718</strain>
    </source>
</reference>
<dbReference type="SUPFAM" id="SSF53474">
    <property type="entry name" value="alpha/beta-Hydrolases"/>
    <property type="match status" value="1"/>
</dbReference>
<accession>A0ABS9GX44</accession>
<comment type="caution">
    <text evidence="1">The sequence shown here is derived from an EMBL/GenBank/DDBJ whole genome shotgun (WGS) entry which is preliminary data.</text>
</comment>